<keyword evidence="1" id="KW-0175">Coiled coil</keyword>
<dbReference type="eggNOG" id="ENOG502S6AB">
    <property type="taxonomic scope" value="Eukaryota"/>
</dbReference>
<evidence type="ECO:0000313" key="5">
    <source>
        <dbReference type="Proteomes" id="UP000007266"/>
    </source>
</evidence>
<dbReference type="EMBL" id="KQ971338">
    <property type="protein sequence ID" value="EFA01521.2"/>
    <property type="molecule type" value="Genomic_DNA"/>
</dbReference>
<dbReference type="KEGG" id="tca:103312850"/>
<dbReference type="Proteomes" id="UP000007266">
    <property type="component" value="Linkage group 4"/>
</dbReference>
<feature type="compositionally biased region" description="Basic and acidic residues" evidence="2">
    <location>
        <begin position="165"/>
        <end position="178"/>
    </location>
</feature>
<keyword evidence="5" id="KW-1185">Reference proteome</keyword>
<gene>
    <name evidence="4" type="primary">AUGUSTUS-3.0.2_07080</name>
    <name evidence="4" type="ORF">TcasGA2_TC007080</name>
</gene>
<feature type="compositionally biased region" description="Polar residues" evidence="2">
    <location>
        <begin position="181"/>
        <end position="195"/>
    </location>
</feature>
<evidence type="ECO:0000256" key="2">
    <source>
        <dbReference type="SAM" id="MobiDB-lite"/>
    </source>
</evidence>
<dbReference type="InParanoid" id="D2A1M6"/>
<feature type="signal peptide" evidence="3">
    <location>
        <begin position="1"/>
        <end position="20"/>
    </location>
</feature>
<dbReference type="HOGENOM" id="CLU_460987_0_0_1"/>
<feature type="compositionally biased region" description="Polar residues" evidence="2">
    <location>
        <begin position="536"/>
        <end position="546"/>
    </location>
</feature>
<feature type="compositionally biased region" description="Basic residues" evidence="2">
    <location>
        <begin position="221"/>
        <end position="230"/>
    </location>
</feature>
<evidence type="ECO:0000256" key="1">
    <source>
        <dbReference type="SAM" id="Coils"/>
    </source>
</evidence>
<organism evidence="4 5">
    <name type="scientific">Tribolium castaneum</name>
    <name type="common">Red flour beetle</name>
    <dbReference type="NCBI Taxonomy" id="7070"/>
    <lineage>
        <taxon>Eukaryota</taxon>
        <taxon>Metazoa</taxon>
        <taxon>Ecdysozoa</taxon>
        <taxon>Arthropoda</taxon>
        <taxon>Hexapoda</taxon>
        <taxon>Insecta</taxon>
        <taxon>Pterygota</taxon>
        <taxon>Neoptera</taxon>
        <taxon>Endopterygota</taxon>
        <taxon>Coleoptera</taxon>
        <taxon>Polyphaga</taxon>
        <taxon>Cucujiformia</taxon>
        <taxon>Tenebrionidae</taxon>
        <taxon>Tenebrionidae incertae sedis</taxon>
        <taxon>Tribolium</taxon>
    </lineage>
</organism>
<feature type="compositionally biased region" description="Low complexity" evidence="2">
    <location>
        <begin position="573"/>
        <end position="587"/>
    </location>
</feature>
<name>D2A1M6_TRICA</name>
<evidence type="ECO:0000256" key="3">
    <source>
        <dbReference type="SAM" id="SignalP"/>
    </source>
</evidence>
<dbReference type="AlphaFoldDB" id="D2A1M6"/>
<feature type="coiled-coil region" evidence="1">
    <location>
        <begin position="493"/>
        <end position="520"/>
    </location>
</feature>
<sequence length="657" mass="74348">MMRILLWSTLVLVHSHPAQKLNLPELDVSTPEEVNSLEREEPLSRSIDPQNSRNKLDDTVQVVEEILKADPTLPRLTRGEILDLLENITSSDDQKKFLRGNRDPKAVMVVMPYTPTNDKNMEDLYTKAPVTHIIGAEPFKTKEEADKVKHSRRRPPVQFNDTDNDLAKKPLHLEEKKKYSASISEKVTKPTTIPRNQVRRRRPEATTEAPKPTPVTTNQPKSRRPVRRRTTTTPTTYHPNHRYPEDFLPSQGIRIIESPKLSQKNDVSLPDLDFEENVKHEVSELPPKPLTEEIMVPDHLKTVMKDLNLESALKPQENLVEHNRIKNILASIGVLPDGTTTTTTTEAPNAEMVAESLSPEMRDLLMSFGLLPNPNPKPTQKPTRDDQYFPDKAEVKPESYVGFKPLPDDGPSRDDMDALLASFGLGRSARRGKVLKAESRSDKPDEKYNFDMIPEHLKGVISDLGISQERDGRKIRTSSEKQHVFNPDNQYATEEELKKLERLIGMIKQLEKMNGTATEEDLKKFDLEGLKELVSSLNGDNGTQTLDQKELDSPNPNNFDVGLVKNEIKRQESTTTTTSKPEAETPSLTALEESFGGQTETVTEPPVPETTTRKTGFYYLVDWNTFLDIDDTKGKRVNLRFQPTIGDPKRFLSVSVP</sequence>
<feature type="chain" id="PRO_5007309963" evidence="3">
    <location>
        <begin position="21"/>
        <end position="657"/>
    </location>
</feature>
<feature type="region of interest" description="Disordered" evidence="2">
    <location>
        <begin position="536"/>
        <end position="611"/>
    </location>
</feature>
<dbReference type="STRING" id="7070.D2A1M6"/>
<dbReference type="OrthoDB" id="8192746at2759"/>
<feature type="region of interest" description="Disordered" evidence="2">
    <location>
        <begin position="136"/>
        <end position="247"/>
    </location>
</feature>
<dbReference type="OMA" id="HVFKPHE"/>
<protein>
    <submittedName>
        <fullName evidence="4">Uncharacterized protein</fullName>
    </submittedName>
</protein>
<reference evidence="4 5" key="1">
    <citation type="journal article" date="2008" name="Nature">
        <title>The genome of the model beetle and pest Tribolium castaneum.</title>
        <authorList>
            <consortium name="Tribolium Genome Sequencing Consortium"/>
            <person name="Richards S."/>
            <person name="Gibbs R.A."/>
            <person name="Weinstock G.M."/>
            <person name="Brown S.J."/>
            <person name="Denell R."/>
            <person name="Beeman R.W."/>
            <person name="Gibbs R."/>
            <person name="Beeman R.W."/>
            <person name="Brown S.J."/>
            <person name="Bucher G."/>
            <person name="Friedrich M."/>
            <person name="Grimmelikhuijzen C.J."/>
            <person name="Klingler M."/>
            <person name="Lorenzen M."/>
            <person name="Richards S."/>
            <person name="Roth S."/>
            <person name="Schroder R."/>
            <person name="Tautz D."/>
            <person name="Zdobnov E.M."/>
            <person name="Muzny D."/>
            <person name="Gibbs R.A."/>
            <person name="Weinstock G.M."/>
            <person name="Attaway T."/>
            <person name="Bell S."/>
            <person name="Buhay C.J."/>
            <person name="Chandrabose M.N."/>
            <person name="Chavez D."/>
            <person name="Clerk-Blankenburg K.P."/>
            <person name="Cree A."/>
            <person name="Dao M."/>
            <person name="Davis C."/>
            <person name="Chacko J."/>
            <person name="Dinh H."/>
            <person name="Dugan-Rocha S."/>
            <person name="Fowler G."/>
            <person name="Garner T.T."/>
            <person name="Garnes J."/>
            <person name="Gnirke A."/>
            <person name="Hawes A."/>
            <person name="Hernandez J."/>
            <person name="Hines S."/>
            <person name="Holder M."/>
            <person name="Hume J."/>
            <person name="Jhangiani S.N."/>
            <person name="Joshi V."/>
            <person name="Khan Z.M."/>
            <person name="Jackson L."/>
            <person name="Kovar C."/>
            <person name="Kowis A."/>
            <person name="Lee S."/>
            <person name="Lewis L.R."/>
            <person name="Margolis J."/>
            <person name="Morgan M."/>
            <person name="Nazareth L.V."/>
            <person name="Nguyen N."/>
            <person name="Okwuonu G."/>
            <person name="Parker D."/>
            <person name="Richards S."/>
            <person name="Ruiz S.J."/>
            <person name="Santibanez J."/>
            <person name="Savard J."/>
            <person name="Scherer S.E."/>
            <person name="Schneider B."/>
            <person name="Sodergren E."/>
            <person name="Tautz D."/>
            <person name="Vattahil S."/>
            <person name="Villasana D."/>
            <person name="White C.S."/>
            <person name="Wright R."/>
            <person name="Park Y."/>
            <person name="Beeman R.W."/>
            <person name="Lord J."/>
            <person name="Oppert B."/>
            <person name="Lorenzen M."/>
            <person name="Brown S."/>
            <person name="Wang L."/>
            <person name="Savard J."/>
            <person name="Tautz D."/>
            <person name="Richards S."/>
            <person name="Weinstock G."/>
            <person name="Gibbs R.A."/>
            <person name="Liu Y."/>
            <person name="Worley K."/>
            <person name="Weinstock G."/>
            <person name="Elsik C.G."/>
            <person name="Reese J.T."/>
            <person name="Elhaik E."/>
            <person name="Landan G."/>
            <person name="Graur D."/>
            <person name="Arensburger P."/>
            <person name="Atkinson P."/>
            <person name="Beeman R.W."/>
            <person name="Beidler J."/>
            <person name="Brown S.J."/>
            <person name="Demuth J.P."/>
            <person name="Drury D.W."/>
            <person name="Du Y.Z."/>
            <person name="Fujiwara H."/>
            <person name="Lorenzen M."/>
            <person name="Maselli V."/>
            <person name="Osanai M."/>
            <person name="Park Y."/>
            <person name="Robertson H.M."/>
            <person name="Tu Z."/>
            <person name="Wang J.J."/>
            <person name="Wang S."/>
            <person name="Richards S."/>
            <person name="Song H."/>
            <person name="Zhang L."/>
            <person name="Sodergren E."/>
            <person name="Werner D."/>
            <person name="Stanke M."/>
            <person name="Morgenstern B."/>
            <person name="Solovyev V."/>
            <person name="Kosarev P."/>
            <person name="Brown G."/>
            <person name="Chen H.C."/>
            <person name="Ermolaeva O."/>
            <person name="Hlavina W."/>
            <person name="Kapustin Y."/>
            <person name="Kiryutin B."/>
            <person name="Kitts P."/>
            <person name="Maglott D."/>
            <person name="Pruitt K."/>
            <person name="Sapojnikov V."/>
            <person name="Souvorov A."/>
            <person name="Mackey A.J."/>
            <person name="Waterhouse R.M."/>
            <person name="Wyder S."/>
            <person name="Zdobnov E.M."/>
            <person name="Zdobnov E.M."/>
            <person name="Wyder S."/>
            <person name="Kriventseva E.V."/>
            <person name="Kadowaki T."/>
            <person name="Bork P."/>
            <person name="Aranda M."/>
            <person name="Bao R."/>
            <person name="Beermann A."/>
            <person name="Berns N."/>
            <person name="Bolognesi R."/>
            <person name="Bonneton F."/>
            <person name="Bopp D."/>
            <person name="Brown S.J."/>
            <person name="Bucher G."/>
            <person name="Butts T."/>
            <person name="Chaumot A."/>
            <person name="Denell R.E."/>
            <person name="Ferrier D.E."/>
            <person name="Friedrich M."/>
            <person name="Gordon C.M."/>
            <person name="Jindra M."/>
            <person name="Klingler M."/>
            <person name="Lan Q."/>
            <person name="Lattorff H.M."/>
            <person name="Laudet V."/>
            <person name="von Levetsow C."/>
            <person name="Liu Z."/>
            <person name="Lutz R."/>
            <person name="Lynch J.A."/>
            <person name="da Fonseca R.N."/>
            <person name="Posnien N."/>
            <person name="Reuter R."/>
            <person name="Roth S."/>
            <person name="Savard J."/>
            <person name="Schinko J.B."/>
            <person name="Schmitt C."/>
            <person name="Schoppmeier M."/>
            <person name="Schroder R."/>
            <person name="Shippy T.D."/>
            <person name="Simonnet F."/>
            <person name="Marques-Souza H."/>
            <person name="Tautz D."/>
            <person name="Tomoyasu Y."/>
            <person name="Trauner J."/>
            <person name="Van der Zee M."/>
            <person name="Vervoort M."/>
            <person name="Wittkopp N."/>
            <person name="Wimmer E.A."/>
            <person name="Yang X."/>
            <person name="Jones A.K."/>
            <person name="Sattelle D.B."/>
            <person name="Ebert P.R."/>
            <person name="Nelson D."/>
            <person name="Scott J.G."/>
            <person name="Beeman R.W."/>
            <person name="Muthukrishnan S."/>
            <person name="Kramer K.J."/>
            <person name="Arakane Y."/>
            <person name="Beeman R.W."/>
            <person name="Zhu Q."/>
            <person name="Hogenkamp D."/>
            <person name="Dixit R."/>
            <person name="Oppert B."/>
            <person name="Jiang H."/>
            <person name="Zou Z."/>
            <person name="Marshall J."/>
            <person name="Elpidina E."/>
            <person name="Vinokurov K."/>
            <person name="Oppert C."/>
            <person name="Zou Z."/>
            <person name="Evans J."/>
            <person name="Lu Z."/>
            <person name="Zhao P."/>
            <person name="Sumathipala N."/>
            <person name="Altincicek B."/>
            <person name="Vilcinskas A."/>
            <person name="Williams M."/>
            <person name="Hultmark D."/>
            <person name="Hetru C."/>
            <person name="Jiang H."/>
            <person name="Grimmelikhuijzen C.J."/>
            <person name="Hauser F."/>
            <person name="Cazzamali G."/>
            <person name="Williamson M."/>
            <person name="Park Y."/>
            <person name="Li B."/>
            <person name="Tanaka Y."/>
            <person name="Predel R."/>
            <person name="Neupert S."/>
            <person name="Schachtner J."/>
            <person name="Verleyen P."/>
            <person name="Raible F."/>
            <person name="Bork P."/>
            <person name="Friedrich M."/>
            <person name="Walden K.K."/>
            <person name="Robertson H.M."/>
            <person name="Angeli S."/>
            <person name="Foret S."/>
            <person name="Bucher G."/>
            <person name="Schuetz S."/>
            <person name="Maleszka R."/>
            <person name="Wimmer E.A."/>
            <person name="Beeman R.W."/>
            <person name="Lorenzen M."/>
            <person name="Tomoyasu Y."/>
            <person name="Miller S.C."/>
            <person name="Grossmann D."/>
            <person name="Bucher G."/>
        </authorList>
    </citation>
    <scope>NUCLEOTIDE SEQUENCE [LARGE SCALE GENOMIC DNA]</scope>
    <source>
        <strain evidence="4 5">Georgia GA2</strain>
    </source>
</reference>
<feature type="compositionally biased region" description="Low complexity" evidence="2">
    <location>
        <begin position="206"/>
        <end position="217"/>
    </location>
</feature>
<evidence type="ECO:0000313" key="4">
    <source>
        <dbReference type="EMBL" id="EFA01521.2"/>
    </source>
</evidence>
<feature type="region of interest" description="Disordered" evidence="2">
    <location>
        <begin position="30"/>
        <end position="55"/>
    </location>
</feature>
<feature type="compositionally biased region" description="Basic and acidic residues" evidence="2">
    <location>
        <begin position="139"/>
        <end position="148"/>
    </location>
</feature>
<accession>D2A1M6</accession>
<reference evidence="4 5" key="2">
    <citation type="journal article" date="2010" name="Nucleic Acids Res.">
        <title>BeetleBase in 2010: revisions to provide comprehensive genomic information for Tribolium castaneum.</title>
        <authorList>
            <person name="Kim H.S."/>
            <person name="Murphy T."/>
            <person name="Xia J."/>
            <person name="Caragea D."/>
            <person name="Park Y."/>
            <person name="Beeman R.W."/>
            <person name="Lorenzen M.D."/>
            <person name="Butcher S."/>
            <person name="Manak J.R."/>
            <person name="Brown S.J."/>
        </authorList>
    </citation>
    <scope>GENOME REANNOTATION</scope>
    <source>
        <strain evidence="4 5">Georgia GA2</strain>
    </source>
</reference>
<proteinExistence type="predicted"/>
<keyword evidence="3" id="KW-0732">Signal</keyword>